<evidence type="ECO:0000313" key="3">
    <source>
        <dbReference type="Proteomes" id="UP000008744"/>
    </source>
</evidence>
<reference evidence="2 3" key="1">
    <citation type="journal article" date="2007" name="Nature">
        <title>Evolution of genes and genomes on the Drosophila phylogeny.</title>
        <authorList>
            <consortium name="Drosophila 12 Genomes Consortium"/>
            <person name="Clark A.G."/>
            <person name="Eisen M.B."/>
            <person name="Smith D.R."/>
            <person name="Bergman C.M."/>
            <person name="Oliver B."/>
            <person name="Markow T.A."/>
            <person name="Kaufman T.C."/>
            <person name="Kellis M."/>
            <person name="Gelbart W."/>
            <person name="Iyer V.N."/>
            <person name="Pollard D.A."/>
            <person name="Sackton T.B."/>
            <person name="Larracuente A.M."/>
            <person name="Singh N.D."/>
            <person name="Abad J.P."/>
            <person name="Abt D.N."/>
            <person name="Adryan B."/>
            <person name="Aguade M."/>
            <person name="Akashi H."/>
            <person name="Anderson W.W."/>
            <person name="Aquadro C.F."/>
            <person name="Ardell D.H."/>
            <person name="Arguello R."/>
            <person name="Artieri C.G."/>
            <person name="Barbash D.A."/>
            <person name="Barker D."/>
            <person name="Barsanti P."/>
            <person name="Batterham P."/>
            <person name="Batzoglou S."/>
            <person name="Begun D."/>
            <person name="Bhutkar A."/>
            <person name="Blanco E."/>
            <person name="Bosak S.A."/>
            <person name="Bradley R.K."/>
            <person name="Brand A.D."/>
            <person name="Brent M.R."/>
            <person name="Brooks A.N."/>
            <person name="Brown R.H."/>
            <person name="Butlin R.K."/>
            <person name="Caggese C."/>
            <person name="Calvi B.R."/>
            <person name="Bernardo de Carvalho A."/>
            <person name="Caspi A."/>
            <person name="Castrezana S."/>
            <person name="Celniker S.E."/>
            <person name="Chang J.L."/>
            <person name="Chapple C."/>
            <person name="Chatterji S."/>
            <person name="Chinwalla A."/>
            <person name="Civetta A."/>
            <person name="Clifton S.W."/>
            <person name="Comeron J.M."/>
            <person name="Costello J.C."/>
            <person name="Coyne J.A."/>
            <person name="Daub J."/>
            <person name="David R.G."/>
            <person name="Delcher A.L."/>
            <person name="Delehaunty K."/>
            <person name="Do C.B."/>
            <person name="Ebling H."/>
            <person name="Edwards K."/>
            <person name="Eickbush T."/>
            <person name="Evans J.D."/>
            <person name="Filipski A."/>
            <person name="Findeiss S."/>
            <person name="Freyhult E."/>
            <person name="Fulton L."/>
            <person name="Fulton R."/>
            <person name="Garcia A.C."/>
            <person name="Gardiner A."/>
            <person name="Garfield D.A."/>
            <person name="Garvin B.E."/>
            <person name="Gibson G."/>
            <person name="Gilbert D."/>
            <person name="Gnerre S."/>
            <person name="Godfrey J."/>
            <person name="Good R."/>
            <person name="Gotea V."/>
            <person name="Gravely B."/>
            <person name="Greenberg A.J."/>
            <person name="Griffiths-Jones S."/>
            <person name="Gross S."/>
            <person name="Guigo R."/>
            <person name="Gustafson E.A."/>
            <person name="Haerty W."/>
            <person name="Hahn M.W."/>
            <person name="Halligan D.L."/>
            <person name="Halpern A.L."/>
            <person name="Halter G.M."/>
            <person name="Han M.V."/>
            <person name="Heger A."/>
            <person name="Hillier L."/>
            <person name="Hinrichs A.S."/>
            <person name="Holmes I."/>
            <person name="Hoskins R.A."/>
            <person name="Hubisz M.J."/>
            <person name="Hultmark D."/>
            <person name="Huntley M.A."/>
            <person name="Jaffe D.B."/>
            <person name="Jagadeeshan S."/>
            <person name="Jeck W.R."/>
            <person name="Johnson J."/>
            <person name="Jones C.D."/>
            <person name="Jordan W.C."/>
            <person name="Karpen G.H."/>
            <person name="Kataoka E."/>
            <person name="Keightley P.D."/>
            <person name="Kheradpour P."/>
            <person name="Kirkness E.F."/>
            <person name="Koerich L.B."/>
            <person name="Kristiansen K."/>
            <person name="Kudrna D."/>
            <person name="Kulathinal R.J."/>
            <person name="Kumar S."/>
            <person name="Kwok R."/>
            <person name="Lander E."/>
            <person name="Langley C.H."/>
            <person name="Lapoint R."/>
            <person name="Lazzaro B.P."/>
            <person name="Lee S.J."/>
            <person name="Levesque L."/>
            <person name="Li R."/>
            <person name="Lin C.F."/>
            <person name="Lin M.F."/>
            <person name="Lindblad-Toh K."/>
            <person name="Llopart A."/>
            <person name="Long M."/>
            <person name="Low L."/>
            <person name="Lozovsky E."/>
            <person name="Lu J."/>
            <person name="Luo M."/>
            <person name="Machado C.A."/>
            <person name="Makalowski W."/>
            <person name="Marzo M."/>
            <person name="Matsuda M."/>
            <person name="Matzkin L."/>
            <person name="McAllister B."/>
            <person name="McBride C.S."/>
            <person name="McKernan B."/>
            <person name="McKernan K."/>
            <person name="Mendez-Lago M."/>
            <person name="Minx P."/>
            <person name="Mollenhauer M.U."/>
            <person name="Montooth K."/>
            <person name="Mount S.M."/>
            <person name="Mu X."/>
            <person name="Myers E."/>
            <person name="Negre B."/>
            <person name="Newfeld S."/>
            <person name="Nielsen R."/>
            <person name="Noor M.A."/>
            <person name="O'Grady P."/>
            <person name="Pachter L."/>
            <person name="Papaceit M."/>
            <person name="Parisi M.J."/>
            <person name="Parisi M."/>
            <person name="Parts L."/>
            <person name="Pedersen J.S."/>
            <person name="Pesole G."/>
            <person name="Phillippy A.M."/>
            <person name="Ponting C.P."/>
            <person name="Pop M."/>
            <person name="Porcelli D."/>
            <person name="Powell J.R."/>
            <person name="Prohaska S."/>
            <person name="Pruitt K."/>
            <person name="Puig M."/>
            <person name="Quesneville H."/>
            <person name="Ram K.R."/>
            <person name="Rand D."/>
            <person name="Rasmussen M.D."/>
            <person name="Reed L.K."/>
            <person name="Reenan R."/>
            <person name="Reily A."/>
            <person name="Remington K.A."/>
            <person name="Rieger T.T."/>
            <person name="Ritchie M.G."/>
            <person name="Robin C."/>
            <person name="Rogers Y.H."/>
            <person name="Rohde C."/>
            <person name="Rozas J."/>
            <person name="Rubenfield M.J."/>
            <person name="Ruiz A."/>
            <person name="Russo S."/>
            <person name="Salzberg S.L."/>
            <person name="Sanchez-Gracia A."/>
            <person name="Saranga D.J."/>
            <person name="Sato H."/>
            <person name="Schaeffer S.W."/>
            <person name="Schatz M.C."/>
            <person name="Schlenke T."/>
            <person name="Schwartz R."/>
            <person name="Segarra C."/>
            <person name="Singh R.S."/>
            <person name="Sirot L."/>
            <person name="Sirota M."/>
            <person name="Sisneros N.B."/>
            <person name="Smith C.D."/>
            <person name="Smith T.F."/>
            <person name="Spieth J."/>
            <person name="Stage D.E."/>
            <person name="Stark A."/>
            <person name="Stephan W."/>
            <person name="Strausberg R.L."/>
            <person name="Strempel S."/>
            <person name="Sturgill D."/>
            <person name="Sutton G."/>
            <person name="Sutton G.G."/>
            <person name="Tao W."/>
            <person name="Teichmann S."/>
            <person name="Tobari Y.N."/>
            <person name="Tomimura Y."/>
            <person name="Tsolas J.M."/>
            <person name="Valente V.L."/>
            <person name="Venter E."/>
            <person name="Venter J.C."/>
            <person name="Vicario S."/>
            <person name="Vieira F.G."/>
            <person name="Vilella A.J."/>
            <person name="Villasante A."/>
            <person name="Walenz B."/>
            <person name="Wang J."/>
            <person name="Wasserman M."/>
            <person name="Watts T."/>
            <person name="Wilson D."/>
            <person name="Wilson R.K."/>
            <person name="Wing R.A."/>
            <person name="Wolfner M.F."/>
            <person name="Wong A."/>
            <person name="Wong G.K."/>
            <person name="Wu C.I."/>
            <person name="Wu G."/>
            <person name="Yamamoto D."/>
            <person name="Yang H.P."/>
            <person name="Yang S.P."/>
            <person name="Yorke J.A."/>
            <person name="Yoshida K."/>
            <person name="Zdobnov E."/>
            <person name="Zhang P."/>
            <person name="Zhang Y."/>
            <person name="Zimin A.V."/>
            <person name="Baldwin J."/>
            <person name="Abdouelleil A."/>
            <person name="Abdulkadir J."/>
            <person name="Abebe A."/>
            <person name="Abera B."/>
            <person name="Abreu J."/>
            <person name="Acer S.C."/>
            <person name="Aftuck L."/>
            <person name="Alexander A."/>
            <person name="An P."/>
            <person name="Anderson E."/>
            <person name="Anderson S."/>
            <person name="Arachi H."/>
            <person name="Azer M."/>
            <person name="Bachantsang P."/>
            <person name="Barry A."/>
            <person name="Bayul T."/>
            <person name="Berlin A."/>
            <person name="Bessette D."/>
            <person name="Bloom T."/>
            <person name="Blye J."/>
            <person name="Boguslavskiy L."/>
            <person name="Bonnet C."/>
            <person name="Boukhgalter B."/>
            <person name="Bourzgui I."/>
            <person name="Brown A."/>
            <person name="Cahill P."/>
            <person name="Channer S."/>
            <person name="Cheshatsang Y."/>
            <person name="Chuda L."/>
            <person name="Citroen M."/>
            <person name="Collymore A."/>
            <person name="Cooke P."/>
            <person name="Costello M."/>
            <person name="D'Aco K."/>
            <person name="Daza R."/>
            <person name="De Haan G."/>
            <person name="DeGray S."/>
            <person name="DeMaso C."/>
            <person name="Dhargay N."/>
            <person name="Dooley K."/>
            <person name="Dooley E."/>
            <person name="Doricent M."/>
            <person name="Dorje P."/>
            <person name="Dorjee K."/>
            <person name="Dupes A."/>
            <person name="Elong R."/>
            <person name="Falk J."/>
            <person name="Farina A."/>
            <person name="Faro S."/>
            <person name="Ferguson D."/>
            <person name="Fisher S."/>
            <person name="Foley C.D."/>
            <person name="Franke A."/>
            <person name="Friedrich D."/>
            <person name="Gadbois L."/>
            <person name="Gearin G."/>
            <person name="Gearin C.R."/>
            <person name="Giannoukos G."/>
            <person name="Goode T."/>
            <person name="Graham J."/>
            <person name="Grandbois E."/>
            <person name="Grewal S."/>
            <person name="Gyaltsen K."/>
            <person name="Hafez N."/>
            <person name="Hagos B."/>
            <person name="Hall J."/>
            <person name="Henson C."/>
            <person name="Hollinger A."/>
            <person name="Honan T."/>
            <person name="Huard M.D."/>
            <person name="Hughes L."/>
            <person name="Hurhula B."/>
            <person name="Husby M.E."/>
            <person name="Kamat A."/>
            <person name="Kanga B."/>
            <person name="Kashin S."/>
            <person name="Khazanovich D."/>
            <person name="Kisner P."/>
            <person name="Lance K."/>
            <person name="Lara M."/>
            <person name="Lee W."/>
            <person name="Lennon N."/>
            <person name="Letendre F."/>
            <person name="LeVine R."/>
            <person name="Lipovsky A."/>
            <person name="Liu X."/>
            <person name="Liu J."/>
            <person name="Liu S."/>
            <person name="Lokyitsang T."/>
            <person name="Lokyitsang Y."/>
            <person name="Lubonja R."/>
            <person name="Lui A."/>
            <person name="MacDonald P."/>
            <person name="Magnisalis V."/>
            <person name="Maru K."/>
            <person name="Matthews C."/>
            <person name="McCusker W."/>
            <person name="McDonough S."/>
            <person name="Mehta T."/>
            <person name="Meldrim J."/>
            <person name="Meneus L."/>
            <person name="Mihai O."/>
            <person name="Mihalev A."/>
            <person name="Mihova T."/>
            <person name="Mittelman R."/>
            <person name="Mlenga V."/>
            <person name="Montmayeur A."/>
            <person name="Mulrain L."/>
            <person name="Navidi A."/>
            <person name="Naylor J."/>
            <person name="Negash T."/>
            <person name="Nguyen T."/>
            <person name="Nguyen N."/>
            <person name="Nicol R."/>
            <person name="Norbu C."/>
            <person name="Norbu N."/>
            <person name="Novod N."/>
            <person name="O'Neill B."/>
            <person name="Osman S."/>
            <person name="Markiewicz E."/>
            <person name="Oyono O.L."/>
            <person name="Patti C."/>
            <person name="Phunkhang P."/>
            <person name="Pierre F."/>
            <person name="Priest M."/>
            <person name="Raghuraman S."/>
            <person name="Rege F."/>
            <person name="Reyes R."/>
            <person name="Rise C."/>
            <person name="Rogov P."/>
            <person name="Ross K."/>
            <person name="Ryan E."/>
            <person name="Settipalli S."/>
            <person name="Shea T."/>
            <person name="Sherpa N."/>
            <person name="Shi L."/>
            <person name="Shih D."/>
            <person name="Sparrow T."/>
            <person name="Spaulding J."/>
            <person name="Stalker J."/>
            <person name="Stange-Thomann N."/>
            <person name="Stavropoulos S."/>
            <person name="Stone C."/>
            <person name="Strader C."/>
            <person name="Tesfaye S."/>
            <person name="Thomson T."/>
            <person name="Thoulutsang Y."/>
            <person name="Thoulutsang D."/>
            <person name="Topham K."/>
            <person name="Topping I."/>
            <person name="Tsamla T."/>
            <person name="Vassiliev H."/>
            <person name="Vo A."/>
            <person name="Wangchuk T."/>
            <person name="Wangdi T."/>
            <person name="Weiand M."/>
            <person name="Wilkinson J."/>
            <person name="Wilson A."/>
            <person name="Yadav S."/>
            <person name="Young G."/>
            <person name="Yu Q."/>
            <person name="Zembek L."/>
            <person name="Zhong D."/>
            <person name="Zimmer A."/>
            <person name="Zwirko Z."/>
            <person name="Jaffe D.B."/>
            <person name="Alvarez P."/>
            <person name="Brockman W."/>
            <person name="Butler J."/>
            <person name="Chin C."/>
            <person name="Gnerre S."/>
            <person name="Grabherr M."/>
            <person name="Kleber M."/>
            <person name="Mauceli E."/>
            <person name="MacCallum I."/>
        </authorList>
    </citation>
    <scope>NUCLEOTIDE SEQUENCE [LARGE SCALE GENOMIC DNA]</scope>
    <source>
        <strain evidence="3">MSH-3 / Tucson 14011-0111.49</strain>
    </source>
</reference>
<dbReference type="PhylomeDB" id="B4GRZ0"/>
<dbReference type="GO" id="GO:0007304">
    <property type="term" value="P:chorion-containing eggshell formation"/>
    <property type="evidence" value="ECO:0007669"/>
    <property type="project" value="EnsemblMetazoa"/>
</dbReference>
<feature type="signal peptide" evidence="1">
    <location>
        <begin position="1"/>
        <end position="22"/>
    </location>
</feature>
<evidence type="ECO:0000313" key="2">
    <source>
        <dbReference type="EMBL" id="EDW40525.1"/>
    </source>
</evidence>
<accession>B4GRZ0</accession>
<keyword evidence="3" id="KW-1185">Reference proteome</keyword>
<feature type="chain" id="PRO_5002807145" evidence="1">
    <location>
        <begin position="23"/>
        <end position="439"/>
    </location>
</feature>
<dbReference type="PANTHER" id="PTHR21325">
    <property type="entry name" value="PHOSPHOLIPASE B, PLB1"/>
    <property type="match status" value="1"/>
</dbReference>
<evidence type="ECO:0000256" key="1">
    <source>
        <dbReference type="SAM" id="SignalP"/>
    </source>
</evidence>
<dbReference type="eggNOG" id="KOG3670">
    <property type="taxonomic scope" value="Eukaryota"/>
</dbReference>
<dbReference type="OrthoDB" id="10265800at2759"/>
<gene>
    <name evidence="2" type="primary">Dper\GL24839</name>
    <name evidence="2" type="ORF">Dper_GL24839</name>
</gene>
<organism evidence="3">
    <name type="scientific">Drosophila persimilis</name>
    <name type="common">Fruit fly</name>
    <dbReference type="NCBI Taxonomy" id="7234"/>
    <lineage>
        <taxon>Eukaryota</taxon>
        <taxon>Metazoa</taxon>
        <taxon>Ecdysozoa</taxon>
        <taxon>Arthropoda</taxon>
        <taxon>Hexapoda</taxon>
        <taxon>Insecta</taxon>
        <taxon>Pterygota</taxon>
        <taxon>Neoptera</taxon>
        <taxon>Endopterygota</taxon>
        <taxon>Diptera</taxon>
        <taxon>Brachycera</taxon>
        <taxon>Muscomorpha</taxon>
        <taxon>Ephydroidea</taxon>
        <taxon>Drosophilidae</taxon>
        <taxon>Drosophila</taxon>
        <taxon>Sophophora</taxon>
    </lineage>
</organism>
<protein>
    <submittedName>
        <fullName evidence="2">GL24839</fullName>
    </submittedName>
</protein>
<dbReference type="CDD" id="cd01824">
    <property type="entry name" value="Phospholipase_B_like"/>
    <property type="match status" value="1"/>
</dbReference>
<dbReference type="InterPro" id="IPR001087">
    <property type="entry name" value="GDSL"/>
</dbReference>
<dbReference type="PANTHER" id="PTHR21325:SF31">
    <property type="entry name" value="GH22081P-RELATED"/>
    <property type="match status" value="1"/>
</dbReference>
<dbReference type="SUPFAM" id="SSF52266">
    <property type="entry name" value="SGNH hydrolase"/>
    <property type="match status" value="1"/>
</dbReference>
<dbReference type="InterPro" id="IPR038885">
    <property type="entry name" value="PLB1"/>
</dbReference>
<dbReference type="GO" id="GO:0006644">
    <property type="term" value="P:phospholipid metabolic process"/>
    <property type="evidence" value="ECO:0007669"/>
    <property type="project" value="TreeGrafter"/>
</dbReference>
<dbReference type="GO" id="GO:0004620">
    <property type="term" value="F:phospholipase activity"/>
    <property type="evidence" value="ECO:0007669"/>
    <property type="project" value="InterPro"/>
</dbReference>
<dbReference type="Proteomes" id="UP000008744">
    <property type="component" value="Unassembled WGS sequence"/>
</dbReference>
<keyword evidence="1" id="KW-0732">Signal</keyword>
<dbReference type="Pfam" id="PF00657">
    <property type="entry name" value="Lipase_GDSL"/>
    <property type="match status" value="1"/>
</dbReference>
<dbReference type="HOGENOM" id="CLU_624496_0_0_1"/>
<dbReference type="EMBL" id="CH479188">
    <property type="protein sequence ID" value="EDW40525.1"/>
    <property type="molecule type" value="Genomic_DNA"/>
</dbReference>
<proteinExistence type="predicted"/>
<dbReference type="AlphaFoldDB" id="B4GRZ0"/>
<sequence length="439" mass="48567">MSSHGAPVLAVIFLISLGCVTSQRTSLDVALRNVYRPLRLLGLAFTGRSGDDLQNVQRVQNAGKTQKSNPRTRALLQFCDAENGPGRRSEDRPTSVHRLRPGDIDVIGAMGDSLTAGNGIFATNLLHVTVENRGVVWSIGGQYNWRKYLTLPNILKEFNPNLYGYAIKDGISTDRTSRFDVAELAAMSRDMPYMATVLVKRMQRDPNVNMTRDWKLITLFIGNNDFCTDICYYPEPEMTVKWHEQNMLKTYRYLRDNVPRLMLNVVPAQNIRFLTSLSSPPTRLLQHSAVRVPLPDGEGQEALGLPGRHHETLDRQGLGDCQQRGVQYGVLQQCSALPYTSSIGGNEIDSDGNYQHSGGGRSVDYHTVVGHFKDFFMYLPVMMTTIKETMSGFPKFAEGVRILTSGKGGVDGGEDCKCSKNALGTGDSSEMSDGNGRFG</sequence>
<dbReference type="InterPro" id="IPR035547">
    <property type="entry name" value="Phospholipase_B"/>
</dbReference>
<name>B4GRZ0_DROPE</name>